<evidence type="ECO:0000313" key="1">
    <source>
        <dbReference type="EMBL" id="AFZ70100.1"/>
    </source>
</evidence>
<dbReference type="EMBL" id="CP003378">
    <property type="protein sequence ID" value="AFZ70100.1"/>
    <property type="molecule type" value="Genomic_DNA"/>
</dbReference>
<dbReference type="InParanoid" id="L0AAQ5"/>
<dbReference type="eggNOG" id="arCOG01921">
    <property type="taxonomic scope" value="Archaea"/>
</dbReference>
<accession>L0AAQ5</accession>
<dbReference type="KEGG" id="clg:Calag_0323"/>
<reference evidence="2" key="1">
    <citation type="submission" date="2012-03" db="EMBL/GenBank/DDBJ databases">
        <title>Complete genome of Caldisphaera lagunensis DSM 15908.</title>
        <authorList>
            <person name="Lucas S."/>
            <person name="Copeland A."/>
            <person name="Lapidus A."/>
            <person name="Glavina del Rio T."/>
            <person name="Dalin E."/>
            <person name="Tice H."/>
            <person name="Bruce D."/>
            <person name="Goodwin L."/>
            <person name="Pitluck S."/>
            <person name="Peters L."/>
            <person name="Mikhailova N."/>
            <person name="Teshima H."/>
            <person name="Kyrpides N."/>
            <person name="Mavromatis K."/>
            <person name="Ivanova N."/>
            <person name="Brettin T."/>
            <person name="Detter J.C."/>
            <person name="Han C."/>
            <person name="Larimer F."/>
            <person name="Land M."/>
            <person name="Hauser L."/>
            <person name="Markowitz V."/>
            <person name="Cheng J.-F."/>
            <person name="Hugenholtz P."/>
            <person name="Woyke T."/>
            <person name="Wu D."/>
            <person name="Spring S."/>
            <person name="Schroeder M."/>
            <person name="Brambilla E."/>
            <person name="Klenk H.-P."/>
            <person name="Eisen J.A."/>
        </authorList>
    </citation>
    <scope>NUCLEOTIDE SEQUENCE [LARGE SCALE GENOMIC DNA]</scope>
    <source>
        <strain evidence="2">DSM 15908 / JCM 11604 / IC-154</strain>
    </source>
</reference>
<sequence length="150" mass="17853">MVFTIGCKLILESNDKSIKSLQKKILDKINETQKLWPKETLNLIEVYNGKTSVLLESNEYHEFDKEEIKTVLEIVPQYFWKFIKLPILLRYNKDSEGRSWYNVLGDTWQKRFVEILITGQYSFDGIEELDVEMFLKILKKFKSLIFVSVF</sequence>
<evidence type="ECO:0000313" key="2">
    <source>
        <dbReference type="Proteomes" id="UP000010469"/>
    </source>
</evidence>
<dbReference type="STRING" id="1056495.Calag_0323"/>
<protein>
    <submittedName>
        <fullName evidence="1">Uncharacterized protein</fullName>
    </submittedName>
</protein>
<dbReference type="InterPro" id="IPR002746">
    <property type="entry name" value="UPF0216"/>
</dbReference>
<dbReference type="Proteomes" id="UP000010469">
    <property type="component" value="Chromosome"/>
</dbReference>
<dbReference type="HOGENOM" id="CLU_1736325_0_0_2"/>
<dbReference type="AlphaFoldDB" id="L0AAQ5"/>
<proteinExistence type="predicted"/>
<dbReference type="Pfam" id="PF01886">
    <property type="entry name" value="DUF61"/>
    <property type="match status" value="1"/>
</dbReference>
<keyword evidence="2" id="KW-1185">Reference proteome</keyword>
<organism evidence="1 2">
    <name type="scientific">Caldisphaera lagunensis (strain DSM 15908 / JCM 11604 / ANMR 0165 / IC-154)</name>
    <dbReference type="NCBI Taxonomy" id="1056495"/>
    <lineage>
        <taxon>Archaea</taxon>
        <taxon>Thermoproteota</taxon>
        <taxon>Thermoprotei</taxon>
        <taxon>Acidilobales</taxon>
        <taxon>Caldisphaeraceae</taxon>
        <taxon>Caldisphaera</taxon>
    </lineage>
</organism>
<name>L0AAQ5_CALLD</name>
<gene>
    <name evidence="1" type="ordered locus">Calag_0323</name>
</gene>